<dbReference type="InterPro" id="IPR036551">
    <property type="entry name" value="Flavin_trans-like"/>
</dbReference>
<keyword evidence="1 3" id="KW-0210">Decarboxylase</keyword>
<dbReference type="EC" id="6.3.2.5" evidence="3"/>
<dbReference type="Pfam" id="PF04127">
    <property type="entry name" value="DFP"/>
    <property type="match status" value="1"/>
</dbReference>
<keyword evidence="3 4" id="KW-0285">Flavoprotein</keyword>
<evidence type="ECO:0000256" key="4">
    <source>
        <dbReference type="RuleBase" id="RU364078"/>
    </source>
</evidence>
<dbReference type="SUPFAM" id="SSF102645">
    <property type="entry name" value="CoaB-like"/>
    <property type="match status" value="1"/>
</dbReference>
<organism evidence="7 8">
    <name type="scientific">Spiribacter onubensis</name>
    <dbReference type="NCBI Taxonomy" id="3122420"/>
    <lineage>
        <taxon>Bacteria</taxon>
        <taxon>Pseudomonadati</taxon>
        <taxon>Pseudomonadota</taxon>
        <taxon>Gammaproteobacteria</taxon>
        <taxon>Chromatiales</taxon>
        <taxon>Ectothiorhodospiraceae</taxon>
        <taxon>Spiribacter</taxon>
    </lineage>
</organism>
<dbReference type="InterPro" id="IPR005252">
    <property type="entry name" value="CoaBC"/>
</dbReference>
<dbReference type="GO" id="GO:0004632">
    <property type="term" value="F:phosphopantothenate--cysteine ligase activity"/>
    <property type="evidence" value="ECO:0007669"/>
    <property type="project" value="UniProtKB-EC"/>
</dbReference>
<evidence type="ECO:0000256" key="2">
    <source>
        <dbReference type="ARBA" id="ARBA00023239"/>
    </source>
</evidence>
<comment type="similarity">
    <text evidence="3 4">In the C-terminal section; belongs to the PPC synthetase family.</text>
</comment>
<comment type="function">
    <text evidence="3">Catalyzes two sequential steps in the biosynthesis of coenzyme A. In the first step cysteine is conjugated to 4'-phosphopantothenate to form 4-phosphopantothenoylcysteine. In the second step the latter compound is decarboxylated to form 4'-phosphopantotheine.</text>
</comment>
<sequence length="395" mass="41082">MSLSGRRILLGVTGGIAAYKAPDLVRRLRDAGADVRVVLTAGAQAFVTPLTFQAVSHQPVHTDLLDPDAEAGMGHIELARWADHVVIAPATADAVARIAHGLADDLLTTLCLATEAPITLCPAMNHVMWRAAATRANADLLQSRGMTMLGPADGPLAEGESGPGRMMEPRDIVDALSGPSVLANRTILITAGPTREPIDAVRFIANRSSGRMGFAIAAAAAMAGARVTLIAGPSALPTPAGVTRVDVQTALEMHSATLSRAEAADIFVAAAAVADYRVAEPATGKVKKTDAPPSLQLTPNPDIVRDVAAMPDAPFTLGFAAETDDLIHHAQGKLNAKGLDMIAANRVGDGLGFEVDDNQLEVIWNGGGATLGPMPKRQLATALIKLLGEHWHAAR</sequence>
<comment type="pathway">
    <text evidence="3 4">Cofactor biosynthesis; coenzyme A biosynthesis; CoA from (R)-pantothenate: step 2/5.</text>
</comment>
<comment type="pathway">
    <text evidence="3 4">Cofactor biosynthesis; coenzyme A biosynthesis; CoA from (R)-pantothenate: step 3/5.</text>
</comment>
<comment type="caution">
    <text evidence="7">The sequence shown here is derived from an EMBL/GenBank/DDBJ whole genome shotgun (WGS) entry which is preliminary data.</text>
</comment>
<dbReference type="InterPro" id="IPR035929">
    <property type="entry name" value="CoaB-like_sf"/>
</dbReference>
<feature type="binding site" evidence="3">
    <location>
        <position position="285"/>
    </location>
    <ligand>
        <name>CTP</name>
        <dbReference type="ChEBI" id="CHEBI:37563"/>
    </ligand>
</feature>
<evidence type="ECO:0000259" key="5">
    <source>
        <dbReference type="Pfam" id="PF02441"/>
    </source>
</evidence>
<comment type="cofactor">
    <cofactor evidence="3">
        <name>FMN</name>
        <dbReference type="ChEBI" id="CHEBI:58210"/>
    </cofactor>
    <text evidence="3">Binds 1 FMN per subunit.</text>
</comment>
<keyword evidence="3 4" id="KW-0288">FMN</keyword>
<comment type="catalytic activity">
    <reaction evidence="3 4">
        <text>(R)-4'-phosphopantothenate + L-cysteine + CTP = N-[(R)-4-phosphopantothenoyl]-L-cysteine + CMP + diphosphate + H(+)</text>
        <dbReference type="Rhea" id="RHEA:19397"/>
        <dbReference type="ChEBI" id="CHEBI:10986"/>
        <dbReference type="ChEBI" id="CHEBI:15378"/>
        <dbReference type="ChEBI" id="CHEBI:33019"/>
        <dbReference type="ChEBI" id="CHEBI:35235"/>
        <dbReference type="ChEBI" id="CHEBI:37563"/>
        <dbReference type="ChEBI" id="CHEBI:59458"/>
        <dbReference type="ChEBI" id="CHEBI:60377"/>
        <dbReference type="EC" id="6.3.2.5"/>
    </reaction>
</comment>
<accession>A0ABV3SA49</accession>
<comment type="caution">
    <text evidence="3">Lacks conserved residue(s) required for the propagation of feature annotation.</text>
</comment>
<dbReference type="InterPro" id="IPR007085">
    <property type="entry name" value="DNA/pantothenate-metab_flavo_C"/>
</dbReference>
<dbReference type="HAMAP" id="MF_02225">
    <property type="entry name" value="CoaBC"/>
    <property type="match status" value="1"/>
</dbReference>
<feature type="binding site" evidence="3">
    <location>
        <position position="333"/>
    </location>
    <ligand>
        <name>CTP</name>
        <dbReference type="ChEBI" id="CHEBI:37563"/>
    </ligand>
</feature>
<comment type="function">
    <text evidence="4">Catalyzes two steps in the biosynthesis of coenzyme A. In the first step cysteine is conjugated to 4'-phosphopantothenate to form 4-phosphopantothenoylcysteine, in the latter compound is decarboxylated to form 4'-phosphopantotheine.</text>
</comment>
<dbReference type="PANTHER" id="PTHR14359:SF6">
    <property type="entry name" value="PHOSPHOPANTOTHENOYLCYSTEINE DECARBOXYLASE"/>
    <property type="match status" value="1"/>
</dbReference>
<proteinExistence type="inferred from homology"/>
<dbReference type="Pfam" id="PF02441">
    <property type="entry name" value="Flavoprotein"/>
    <property type="match status" value="1"/>
</dbReference>
<name>A0ABV3SA49_9GAMM</name>
<dbReference type="SUPFAM" id="SSF52507">
    <property type="entry name" value="Homo-oligomeric flavin-containing Cys decarboxylases, HFCD"/>
    <property type="match status" value="1"/>
</dbReference>
<dbReference type="NCBIfam" id="TIGR00521">
    <property type="entry name" value="coaBC_dfp"/>
    <property type="match status" value="1"/>
</dbReference>
<feature type="binding site" evidence="3">
    <location>
        <position position="275"/>
    </location>
    <ligand>
        <name>CTP</name>
        <dbReference type="ChEBI" id="CHEBI:37563"/>
    </ligand>
</feature>
<gene>
    <name evidence="3 7" type="primary">coaBC</name>
    <name evidence="7" type="ORF">V6X64_07950</name>
</gene>
<dbReference type="Gene3D" id="3.40.50.10300">
    <property type="entry name" value="CoaB-like"/>
    <property type="match status" value="1"/>
</dbReference>
<comment type="catalytic activity">
    <reaction evidence="3 4">
        <text>N-[(R)-4-phosphopantothenoyl]-L-cysteine + H(+) = (R)-4'-phosphopantetheine + CO2</text>
        <dbReference type="Rhea" id="RHEA:16793"/>
        <dbReference type="ChEBI" id="CHEBI:15378"/>
        <dbReference type="ChEBI" id="CHEBI:16526"/>
        <dbReference type="ChEBI" id="CHEBI:59458"/>
        <dbReference type="ChEBI" id="CHEBI:61723"/>
        <dbReference type="EC" id="4.1.1.36"/>
    </reaction>
</comment>
<dbReference type="EMBL" id="JBAKFJ010000001">
    <property type="protein sequence ID" value="MEX0386920.1"/>
    <property type="molecule type" value="Genomic_DNA"/>
</dbReference>
<keyword evidence="8" id="KW-1185">Reference proteome</keyword>
<dbReference type="EC" id="4.1.1.36" evidence="3"/>
<feature type="region of interest" description="Phosphopantothenate--cysteine ligase" evidence="3">
    <location>
        <begin position="187"/>
        <end position="395"/>
    </location>
</feature>
<evidence type="ECO:0000259" key="6">
    <source>
        <dbReference type="Pfam" id="PF04127"/>
    </source>
</evidence>
<keyword evidence="2 3" id="KW-0456">Lyase</keyword>
<keyword evidence="3" id="KW-0460">Magnesium</keyword>
<evidence type="ECO:0000313" key="8">
    <source>
        <dbReference type="Proteomes" id="UP001556653"/>
    </source>
</evidence>
<evidence type="ECO:0000256" key="1">
    <source>
        <dbReference type="ARBA" id="ARBA00022793"/>
    </source>
</evidence>
<keyword evidence="3 4" id="KW-0436">Ligase</keyword>
<dbReference type="InterPro" id="IPR003382">
    <property type="entry name" value="Flavoprotein"/>
</dbReference>
<evidence type="ECO:0000256" key="3">
    <source>
        <dbReference type="HAMAP-Rule" id="MF_02225"/>
    </source>
</evidence>
<dbReference type="Gene3D" id="3.40.50.1950">
    <property type="entry name" value="Flavin prenyltransferase-like"/>
    <property type="match status" value="1"/>
</dbReference>
<protein>
    <recommendedName>
        <fullName evidence="3">Coenzyme A biosynthesis bifunctional protein CoaBC</fullName>
    </recommendedName>
    <alternativeName>
        <fullName evidence="3">DNA/pantothenate metabolism flavoprotein</fullName>
    </alternativeName>
    <alternativeName>
        <fullName evidence="3">Phosphopantothenoylcysteine synthetase/decarboxylase</fullName>
        <shortName evidence="3">PPCS-PPCDC</shortName>
    </alternativeName>
    <domain>
        <recommendedName>
            <fullName evidence="3">Phosphopantothenoylcysteine decarboxylase</fullName>
            <shortName evidence="3">PPC decarboxylase</shortName>
            <shortName evidence="3">PPC-DC</shortName>
            <ecNumber evidence="3">4.1.1.36</ecNumber>
        </recommendedName>
        <alternativeName>
            <fullName evidence="3">CoaC</fullName>
        </alternativeName>
    </domain>
    <domain>
        <recommendedName>
            <fullName evidence="3">Phosphopantothenate--cysteine ligase</fullName>
            <ecNumber evidence="3">6.3.2.5</ecNumber>
        </recommendedName>
        <alternativeName>
            <fullName evidence="3">CoaB</fullName>
        </alternativeName>
        <alternativeName>
            <fullName evidence="3">Phosphopantothenoylcysteine synthetase</fullName>
            <shortName evidence="3">PPC synthetase</shortName>
            <shortName evidence="3">PPC-S</shortName>
        </alternativeName>
    </domain>
</protein>
<comment type="similarity">
    <text evidence="3 4">In the N-terminal section; belongs to the HFCD (homo-oligomeric flavin containing Cys decarboxylase) superfamily.</text>
</comment>
<dbReference type="GO" id="GO:0004633">
    <property type="term" value="F:phosphopantothenoylcysteine decarboxylase activity"/>
    <property type="evidence" value="ECO:0007669"/>
    <property type="project" value="UniProtKB-EC"/>
</dbReference>
<feature type="binding site" evidence="3">
    <location>
        <begin position="301"/>
        <end position="304"/>
    </location>
    <ligand>
        <name>CTP</name>
        <dbReference type="ChEBI" id="CHEBI:37563"/>
    </ligand>
</feature>
<feature type="region of interest" description="Phosphopantothenoylcysteine decarboxylase" evidence="3">
    <location>
        <begin position="1"/>
        <end position="186"/>
    </location>
</feature>
<dbReference type="RefSeq" id="WP_367967409.1">
    <property type="nucleotide sequence ID" value="NZ_JBAKFJ010000001.1"/>
</dbReference>
<reference evidence="7 8" key="1">
    <citation type="submission" date="2024-02" db="EMBL/GenBank/DDBJ databases">
        <title>New especies of Spiribacter isolated from saline water.</title>
        <authorList>
            <person name="Leon M.J."/>
            <person name="De La Haba R."/>
            <person name="Sanchez-Porro C."/>
            <person name="Ventosa A."/>
        </authorList>
    </citation>
    <scope>NUCLEOTIDE SEQUENCE [LARGE SCALE GENOMIC DNA]</scope>
    <source>
        <strain evidence="8">ag22IC4-227</strain>
    </source>
</reference>
<evidence type="ECO:0000313" key="7">
    <source>
        <dbReference type="EMBL" id="MEX0386920.1"/>
    </source>
</evidence>
<keyword evidence="3" id="KW-0479">Metal-binding</keyword>
<comment type="cofactor">
    <cofactor evidence="3">
        <name>Mg(2+)</name>
        <dbReference type="ChEBI" id="CHEBI:18420"/>
    </cofactor>
</comment>
<dbReference type="Proteomes" id="UP001556653">
    <property type="component" value="Unassembled WGS sequence"/>
</dbReference>
<keyword evidence="3" id="KW-0511">Multifunctional enzyme</keyword>
<dbReference type="PANTHER" id="PTHR14359">
    <property type="entry name" value="HOMO-OLIGOMERIC FLAVIN CONTAINING CYS DECARBOXYLASE FAMILY"/>
    <property type="match status" value="1"/>
</dbReference>
<feature type="binding site" evidence="3">
    <location>
        <position position="337"/>
    </location>
    <ligand>
        <name>CTP</name>
        <dbReference type="ChEBI" id="CHEBI:37563"/>
    </ligand>
</feature>
<feature type="domain" description="DNA/pantothenate metabolism flavoprotein C-terminal" evidence="6">
    <location>
        <begin position="182"/>
        <end position="387"/>
    </location>
</feature>
<feature type="domain" description="Flavoprotein" evidence="5">
    <location>
        <begin position="7"/>
        <end position="175"/>
    </location>
</feature>
<feature type="binding site" evidence="3">
    <location>
        <position position="319"/>
    </location>
    <ligand>
        <name>CTP</name>
        <dbReference type="ChEBI" id="CHEBI:37563"/>
    </ligand>
</feature>